<evidence type="ECO:0000313" key="4">
    <source>
        <dbReference type="Proteomes" id="UP000243739"/>
    </source>
</evidence>
<name>A0A1D2YRY4_9BACI</name>
<dbReference type="STRING" id="337097.BHF71_05025"/>
<comment type="caution">
    <text evidence="3">The sequence shown here is derived from an EMBL/GenBank/DDBJ whole genome shotgun (WGS) entry which is preliminary data.</text>
</comment>
<keyword evidence="4" id="KW-1185">Reference proteome</keyword>
<dbReference type="Proteomes" id="UP000243739">
    <property type="component" value="Unassembled WGS sequence"/>
</dbReference>
<evidence type="ECO:0000313" key="3">
    <source>
        <dbReference type="EMBL" id="OEF95554.1"/>
    </source>
</evidence>
<feature type="transmembrane region" description="Helical" evidence="2">
    <location>
        <begin position="117"/>
        <end position="135"/>
    </location>
</feature>
<feature type="transmembrane region" description="Helical" evidence="2">
    <location>
        <begin position="21"/>
        <end position="39"/>
    </location>
</feature>
<dbReference type="InterPro" id="IPR002798">
    <property type="entry name" value="SpoIIM-like"/>
</dbReference>
<comment type="subcellular location">
    <subcellularLocation>
        <location evidence="1">Cell membrane</location>
        <topology evidence="1">Multi-pass membrane protein</topology>
    </subcellularLocation>
    <text evidence="1">Localizes to the sporulation septum and to the second division site within the mother cell. Before the start of engulfment localizes to the septal midpoint, then spreads throughout the septum prior to becoming enriched at the leading edge of the engulfing membrane, where it remains until the completion of membrane migration. Some remain partially trapped at the septum during engulfment and upon completion of engulfment become dispersed in the outer forespore membrane. Localization of the MPD complex to the septal membrane is dependent on SpoIIB.</text>
</comment>
<organism evidence="3 4">
    <name type="scientific">Vulcanibacillus modesticaldus</name>
    <dbReference type="NCBI Taxonomy" id="337097"/>
    <lineage>
        <taxon>Bacteria</taxon>
        <taxon>Bacillati</taxon>
        <taxon>Bacillota</taxon>
        <taxon>Bacilli</taxon>
        <taxon>Bacillales</taxon>
        <taxon>Bacillaceae</taxon>
        <taxon>Vulcanibacillus</taxon>
    </lineage>
</organism>
<keyword evidence="1" id="KW-1003">Cell membrane</keyword>
<evidence type="ECO:0000256" key="2">
    <source>
        <dbReference type="SAM" id="Phobius"/>
    </source>
</evidence>
<evidence type="ECO:0000256" key="1">
    <source>
        <dbReference type="PIRNR" id="PIRNR038973"/>
    </source>
</evidence>
<feature type="transmembrane region" description="Helical" evidence="2">
    <location>
        <begin position="83"/>
        <end position="105"/>
    </location>
</feature>
<comment type="function">
    <text evidence="1">Required for complete septum migration and engulfment of the forespore compartment during sporulation. Required for stabilizing and recruiting of SpoIIP to the septal membrane.</text>
</comment>
<comment type="subunit">
    <text evidence="1">Component of the MPD complex composed of SpoIIM, SpoIIP and SpoIID.</text>
</comment>
<keyword evidence="1" id="KW-0749">Sporulation</keyword>
<dbReference type="InterPro" id="IPR014196">
    <property type="entry name" value="SpoIIM"/>
</dbReference>
<dbReference type="RefSeq" id="WP_069657736.1">
    <property type="nucleotide sequence ID" value="NZ_MIJF01000100.1"/>
</dbReference>
<reference evidence="3 4" key="1">
    <citation type="submission" date="2016-09" db="EMBL/GenBank/DDBJ databases">
        <title>Draft genome sequence for the type strain of Vulcanibacillus modesticaldus BR, a strictly anaerobic, moderately thermophilic, and nitrate-reducing bacterium from deep sea-hydrothermal vents of the Mid-Atlantic Ridge.</title>
        <authorList>
            <person name="Abin C.A."/>
            <person name="Hollibaugh J.T."/>
        </authorList>
    </citation>
    <scope>NUCLEOTIDE SEQUENCE [LARGE SCALE GENOMIC DNA]</scope>
    <source>
        <strain evidence="3 4">BR</strain>
    </source>
</reference>
<sequence length="214" mass="24393">MRKKQLSNKIYLYVKDHIPTYIFTIVLFIMGVIFGSYIISSISQSQKQEIISYLNVFFHEMNTGGWTNSQLALRQALFDNLKYLMLIWFLGLSIIGMPIIFLLIFMKGFVVGFTISFLIFEMHWRGLILSIVSIIPQNIVIVPVYIIAGVAGISFSLSLIKSRGKNRLITNQQSITSYTLLIIILAVILIFTSAFETFISPYLIKGVTPFLMLN</sequence>
<keyword evidence="1 2" id="KW-0812">Transmembrane</keyword>
<keyword evidence="1 2" id="KW-0472">Membrane</keyword>
<protein>
    <recommendedName>
        <fullName evidence="1">Stage II sporulation protein M</fullName>
    </recommendedName>
</protein>
<dbReference type="EMBL" id="MIJF01000100">
    <property type="protein sequence ID" value="OEF95554.1"/>
    <property type="molecule type" value="Genomic_DNA"/>
</dbReference>
<accession>A0A1D2YRY4</accession>
<gene>
    <name evidence="3" type="ORF">BHF71_05025</name>
</gene>
<dbReference type="Pfam" id="PF01944">
    <property type="entry name" value="SpoIIM"/>
    <property type="match status" value="1"/>
</dbReference>
<feature type="transmembrane region" description="Helical" evidence="2">
    <location>
        <begin position="180"/>
        <end position="204"/>
    </location>
</feature>
<dbReference type="GO" id="GO:0005886">
    <property type="term" value="C:plasma membrane"/>
    <property type="evidence" value="ECO:0007669"/>
    <property type="project" value="UniProtKB-SubCell"/>
</dbReference>
<dbReference type="PIRSF" id="PIRSF038973">
    <property type="entry name" value="SpoIIM"/>
    <property type="match status" value="1"/>
</dbReference>
<dbReference type="GO" id="GO:0030435">
    <property type="term" value="P:sporulation resulting in formation of a cellular spore"/>
    <property type="evidence" value="ECO:0007669"/>
    <property type="project" value="UniProtKB-KW"/>
</dbReference>
<keyword evidence="2" id="KW-1133">Transmembrane helix</keyword>
<proteinExistence type="predicted"/>
<dbReference type="AlphaFoldDB" id="A0A1D2YRY4"/>
<dbReference type="NCBIfam" id="TIGR02831">
    <property type="entry name" value="spo_II_M"/>
    <property type="match status" value="1"/>
</dbReference>
<feature type="transmembrane region" description="Helical" evidence="2">
    <location>
        <begin position="141"/>
        <end position="160"/>
    </location>
</feature>